<dbReference type="Proteomes" id="UP001428817">
    <property type="component" value="Unassembled WGS sequence"/>
</dbReference>
<evidence type="ECO:0000259" key="4">
    <source>
        <dbReference type="PROSITE" id="PS51077"/>
    </source>
</evidence>
<dbReference type="EMBL" id="BAABJP010000055">
    <property type="protein sequence ID" value="GAA5173230.1"/>
    <property type="molecule type" value="Genomic_DNA"/>
</dbReference>
<dbReference type="PROSITE" id="PS51078">
    <property type="entry name" value="ICLR_ED"/>
    <property type="match status" value="1"/>
</dbReference>
<keyword evidence="3" id="KW-0804">Transcription</keyword>
<dbReference type="RefSeq" id="WP_185065555.1">
    <property type="nucleotide sequence ID" value="NZ_BAABJP010000055.1"/>
</dbReference>
<evidence type="ECO:0000313" key="6">
    <source>
        <dbReference type="EMBL" id="GAA5173230.1"/>
    </source>
</evidence>
<evidence type="ECO:0000259" key="5">
    <source>
        <dbReference type="PROSITE" id="PS51078"/>
    </source>
</evidence>
<dbReference type="Pfam" id="PF01614">
    <property type="entry name" value="IclR_C"/>
    <property type="match status" value="1"/>
</dbReference>
<proteinExistence type="predicted"/>
<dbReference type="InterPro" id="IPR050707">
    <property type="entry name" value="HTH_MetabolicPath_Reg"/>
</dbReference>
<accession>A0ABP9R929</accession>
<evidence type="ECO:0000313" key="7">
    <source>
        <dbReference type="Proteomes" id="UP001428817"/>
    </source>
</evidence>
<dbReference type="SUPFAM" id="SSF46785">
    <property type="entry name" value="Winged helix' DNA-binding domain"/>
    <property type="match status" value="1"/>
</dbReference>
<evidence type="ECO:0000256" key="3">
    <source>
        <dbReference type="ARBA" id="ARBA00023163"/>
    </source>
</evidence>
<feature type="domain" description="HTH iclR-type" evidence="4">
    <location>
        <begin position="19"/>
        <end position="80"/>
    </location>
</feature>
<dbReference type="InterPro" id="IPR036388">
    <property type="entry name" value="WH-like_DNA-bd_sf"/>
</dbReference>
<dbReference type="Gene3D" id="3.30.450.40">
    <property type="match status" value="1"/>
</dbReference>
<keyword evidence="7" id="KW-1185">Reference proteome</keyword>
<dbReference type="PROSITE" id="PS51077">
    <property type="entry name" value="HTH_ICLR"/>
    <property type="match status" value="1"/>
</dbReference>
<organism evidence="6 7">
    <name type="scientific">Pseudonocardia eucalypti</name>
    <dbReference type="NCBI Taxonomy" id="648755"/>
    <lineage>
        <taxon>Bacteria</taxon>
        <taxon>Bacillati</taxon>
        <taxon>Actinomycetota</taxon>
        <taxon>Actinomycetes</taxon>
        <taxon>Pseudonocardiales</taxon>
        <taxon>Pseudonocardiaceae</taxon>
        <taxon>Pseudonocardia</taxon>
    </lineage>
</organism>
<dbReference type="InterPro" id="IPR014757">
    <property type="entry name" value="Tscrpt_reg_IclR_C"/>
</dbReference>
<keyword evidence="2" id="KW-0238">DNA-binding</keyword>
<evidence type="ECO:0000256" key="2">
    <source>
        <dbReference type="ARBA" id="ARBA00023125"/>
    </source>
</evidence>
<protein>
    <submittedName>
        <fullName evidence="6">IclR family transcriptional regulator</fullName>
    </submittedName>
</protein>
<dbReference type="Gene3D" id="1.10.10.10">
    <property type="entry name" value="Winged helix-like DNA-binding domain superfamily/Winged helix DNA-binding domain"/>
    <property type="match status" value="1"/>
</dbReference>
<name>A0ABP9R929_9PSEU</name>
<keyword evidence="1" id="KW-0805">Transcription regulation</keyword>
<dbReference type="PANTHER" id="PTHR30136">
    <property type="entry name" value="HELIX-TURN-HELIX TRANSCRIPTIONAL REGULATOR, ICLR FAMILY"/>
    <property type="match status" value="1"/>
</dbReference>
<dbReference type="SUPFAM" id="SSF55781">
    <property type="entry name" value="GAF domain-like"/>
    <property type="match status" value="1"/>
</dbReference>
<dbReference type="InterPro" id="IPR036390">
    <property type="entry name" value="WH_DNA-bd_sf"/>
</dbReference>
<gene>
    <name evidence="6" type="ORF">GCM10023321_74300</name>
</gene>
<dbReference type="PANTHER" id="PTHR30136:SF24">
    <property type="entry name" value="HTH-TYPE TRANSCRIPTIONAL REPRESSOR ALLR"/>
    <property type="match status" value="1"/>
</dbReference>
<comment type="caution">
    <text evidence="6">The sequence shown here is derived from an EMBL/GenBank/DDBJ whole genome shotgun (WGS) entry which is preliminary data.</text>
</comment>
<reference evidence="7" key="1">
    <citation type="journal article" date="2019" name="Int. J. Syst. Evol. Microbiol.">
        <title>The Global Catalogue of Microorganisms (GCM) 10K type strain sequencing project: providing services to taxonomists for standard genome sequencing and annotation.</title>
        <authorList>
            <consortium name="The Broad Institute Genomics Platform"/>
            <consortium name="The Broad Institute Genome Sequencing Center for Infectious Disease"/>
            <person name="Wu L."/>
            <person name="Ma J."/>
        </authorList>
    </citation>
    <scope>NUCLEOTIDE SEQUENCE [LARGE SCALE GENOMIC DNA]</scope>
    <source>
        <strain evidence="7">JCM 18303</strain>
    </source>
</reference>
<dbReference type="InterPro" id="IPR029016">
    <property type="entry name" value="GAF-like_dom_sf"/>
</dbReference>
<feature type="domain" description="IclR-ED" evidence="5">
    <location>
        <begin position="81"/>
        <end position="263"/>
    </location>
</feature>
<dbReference type="SMART" id="SM00346">
    <property type="entry name" value="HTH_ICLR"/>
    <property type="match status" value="1"/>
</dbReference>
<dbReference type="InterPro" id="IPR005471">
    <property type="entry name" value="Tscrpt_reg_IclR_N"/>
</dbReference>
<sequence>MNNTKPGKRGDAEASGTQVQSVDRALTILEYLAQHGSSGVTEIARSLDVHKSTAFRLVTALENRQLVEQEEERGKYRLGFGLIRLAGATSAQLDLTKEGRPVCVRLAGEFGETVNIALLDSGSAVNITQEHGASVVGTRNWLGKRTPLHATSSGKVLLAWAPDGTTAELMRDGLEVYTERTVTDGTALFAELDEVRDRGWASCSEELELGLNSVAAPIFGADGEVVAAVSVSGPSYRLTTEDFGEVAVRLLAGASEISTRVGYFPRT</sequence>
<dbReference type="Pfam" id="PF09339">
    <property type="entry name" value="HTH_IclR"/>
    <property type="match status" value="1"/>
</dbReference>
<evidence type="ECO:0000256" key="1">
    <source>
        <dbReference type="ARBA" id="ARBA00023015"/>
    </source>
</evidence>